<comment type="cofactor">
    <cofactor evidence="5">
        <name>Mg(2+)</name>
        <dbReference type="ChEBI" id="CHEBI:18420"/>
    </cofactor>
</comment>
<keyword evidence="2 4" id="KW-0547">Nucleotide-binding</keyword>
<dbReference type="EMBL" id="JAJEQR010000012">
    <property type="protein sequence ID" value="MCC2230485.1"/>
    <property type="molecule type" value="Genomic_DNA"/>
</dbReference>
<dbReference type="PANTHER" id="PTHR23407">
    <property type="entry name" value="ATPASE INHIBITOR/5-FORMYLTETRAHYDROFOLATE CYCLO-LIGASE"/>
    <property type="match status" value="1"/>
</dbReference>
<dbReference type="InterPro" id="IPR002698">
    <property type="entry name" value="FTHF_cligase"/>
</dbReference>
<sequence>MEKTKQEIRKECRNARMALSECEVEEASRRAAGFLLKDADYRKAETILAYIDTQQEISTRAILEDAWRCGKTTAVPRVEGKTMEFYQITSYEDLEPGHFGVWEPKVHCPVYEGPSALLLVPGVAFDREGRRIGYGGGFYDRYLEKHPDHHTVGYAYAFQIYEHLPTEVFDRRVDRVLTENGFLKYTGEREQTK</sequence>
<reference evidence="6" key="1">
    <citation type="submission" date="2021-10" db="EMBL/GenBank/DDBJ databases">
        <title>Anaerobic single-cell dispensing facilitates the cultivation of human gut bacteria.</title>
        <authorList>
            <person name="Afrizal A."/>
        </authorList>
    </citation>
    <scope>NUCLEOTIDE SEQUENCE</scope>
    <source>
        <strain evidence="6">CLA-AA-H215</strain>
    </source>
</reference>
<name>A0AAE3JEP0_9FIRM</name>
<evidence type="ECO:0000313" key="7">
    <source>
        <dbReference type="Proteomes" id="UP001198182"/>
    </source>
</evidence>
<evidence type="ECO:0000256" key="3">
    <source>
        <dbReference type="ARBA" id="ARBA00022840"/>
    </source>
</evidence>
<dbReference type="SUPFAM" id="SSF100950">
    <property type="entry name" value="NagB/RpiA/CoA transferase-like"/>
    <property type="match status" value="1"/>
</dbReference>
<dbReference type="AlphaFoldDB" id="A0AAE3JEP0"/>
<keyword evidence="6" id="KW-0436">Ligase</keyword>
<evidence type="ECO:0000313" key="6">
    <source>
        <dbReference type="EMBL" id="MCC2230485.1"/>
    </source>
</evidence>
<keyword evidence="7" id="KW-1185">Reference proteome</keyword>
<dbReference type="Pfam" id="PF01812">
    <property type="entry name" value="5-FTHF_cyc-lig"/>
    <property type="match status" value="1"/>
</dbReference>
<evidence type="ECO:0000256" key="2">
    <source>
        <dbReference type="ARBA" id="ARBA00022741"/>
    </source>
</evidence>
<evidence type="ECO:0000256" key="5">
    <source>
        <dbReference type="RuleBase" id="RU361279"/>
    </source>
</evidence>
<comment type="similarity">
    <text evidence="1 5">Belongs to the 5-formyltetrahydrofolate cyclo-ligase family.</text>
</comment>
<accession>A0AAE3JEP0</accession>
<dbReference type="RefSeq" id="WP_308453156.1">
    <property type="nucleotide sequence ID" value="NZ_JAJEQR010000012.1"/>
</dbReference>
<dbReference type="GO" id="GO:0009396">
    <property type="term" value="P:folic acid-containing compound biosynthetic process"/>
    <property type="evidence" value="ECO:0007669"/>
    <property type="project" value="TreeGrafter"/>
</dbReference>
<dbReference type="GO" id="GO:0030272">
    <property type="term" value="F:5-formyltetrahydrofolate cyclo-ligase activity"/>
    <property type="evidence" value="ECO:0007669"/>
    <property type="project" value="UniProtKB-EC"/>
</dbReference>
<comment type="catalytic activity">
    <reaction evidence="5">
        <text>(6S)-5-formyl-5,6,7,8-tetrahydrofolate + ATP = (6R)-5,10-methenyltetrahydrofolate + ADP + phosphate</text>
        <dbReference type="Rhea" id="RHEA:10488"/>
        <dbReference type="ChEBI" id="CHEBI:30616"/>
        <dbReference type="ChEBI" id="CHEBI:43474"/>
        <dbReference type="ChEBI" id="CHEBI:57455"/>
        <dbReference type="ChEBI" id="CHEBI:57457"/>
        <dbReference type="ChEBI" id="CHEBI:456216"/>
        <dbReference type="EC" id="6.3.3.2"/>
    </reaction>
</comment>
<comment type="caution">
    <text evidence="6">The sequence shown here is derived from an EMBL/GenBank/DDBJ whole genome shotgun (WGS) entry which is preliminary data.</text>
</comment>
<dbReference type="Gene3D" id="3.40.50.10420">
    <property type="entry name" value="NagB/RpiA/CoA transferase-like"/>
    <property type="match status" value="1"/>
</dbReference>
<keyword evidence="3 4" id="KW-0067">ATP-binding</keyword>
<feature type="binding site" evidence="4">
    <location>
        <position position="56"/>
    </location>
    <ligand>
        <name>substrate</name>
    </ligand>
</feature>
<evidence type="ECO:0000256" key="4">
    <source>
        <dbReference type="PIRSR" id="PIRSR006806-1"/>
    </source>
</evidence>
<dbReference type="InterPro" id="IPR024185">
    <property type="entry name" value="FTHF_cligase-like_sf"/>
</dbReference>
<keyword evidence="5" id="KW-0479">Metal-binding</keyword>
<dbReference type="InterPro" id="IPR037171">
    <property type="entry name" value="NagB/RpiA_transferase-like"/>
</dbReference>
<keyword evidence="5" id="KW-0460">Magnesium</keyword>
<organism evidence="6 7">
    <name type="scientific">Hominifimenecus microfluidus</name>
    <dbReference type="NCBI Taxonomy" id="2885348"/>
    <lineage>
        <taxon>Bacteria</taxon>
        <taxon>Bacillati</taxon>
        <taxon>Bacillota</taxon>
        <taxon>Clostridia</taxon>
        <taxon>Lachnospirales</taxon>
        <taxon>Lachnospiraceae</taxon>
        <taxon>Hominifimenecus</taxon>
    </lineage>
</organism>
<dbReference type="GO" id="GO:0046872">
    <property type="term" value="F:metal ion binding"/>
    <property type="evidence" value="ECO:0007669"/>
    <property type="project" value="UniProtKB-KW"/>
</dbReference>
<dbReference type="NCBIfam" id="TIGR02727">
    <property type="entry name" value="MTHFS_bact"/>
    <property type="match status" value="1"/>
</dbReference>
<feature type="binding site" evidence="4">
    <location>
        <begin position="131"/>
        <end position="139"/>
    </location>
    <ligand>
        <name>ATP</name>
        <dbReference type="ChEBI" id="CHEBI:30616"/>
    </ligand>
</feature>
<dbReference type="PANTHER" id="PTHR23407:SF1">
    <property type="entry name" value="5-FORMYLTETRAHYDROFOLATE CYCLO-LIGASE"/>
    <property type="match status" value="1"/>
</dbReference>
<dbReference type="GO" id="GO:0035999">
    <property type="term" value="P:tetrahydrofolate interconversion"/>
    <property type="evidence" value="ECO:0007669"/>
    <property type="project" value="TreeGrafter"/>
</dbReference>
<evidence type="ECO:0000256" key="1">
    <source>
        <dbReference type="ARBA" id="ARBA00010638"/>
    </source>
</evidence>
<protein>
    <recommendedName>
        <fullName evidence="5">5-formyltetrahydrofolate cyclo-ligase</fullName>
        <ecNumber evidence="5">6.3.3.2</ecNumber>
    </recommendedName>
</protein>
<dbReference type="Proteomes" id="UP001198182">
    <property type="component" value="Unassembled WGS sequence"/>
</dbReference>
<proteinExistence type="inferred from homology"/>
<dbReference type="PIRSF" id="PIRSF006806">
    <property type="entry name" value="FTHF_cligase"/>
    <property type="match status" value="1"/>
</dbReference>
<feature type="binding site" evidence="4">
    <location>
        <position position="51"/>
    </location>
    <ligand>
        <name>substrate</name>
    </ligand>
</feature>
<gene>
    <name evidence="6" type="ORF">LKD81_05650</name>
</gene>
<dbReference type="GO" id="GO:0005524">
    <property type="term" value="F:ATP binding"/>
    <property type="evidence" value="ECO:0007669"/>
    <property type="project" value="UniProtKB-KW"/>
</dbReference>
<feature type="binding site" evidence="4">
    <location>
        <begin position="5"/>
        <end position="9"/>
    </location>
    <ligand>
        <name>ATP</name>
        <dbReference type="ChEBI" id="CHEBI:30616"/>
    </ligand>
</feature>
<dbReference type="EC" id="6.3.3.2" evidence="5"/>